<dbReference type="STRING" id="1334022.SAMN04487907_101508"/>
<dbReference type="OrthoDB" id="704821at2"/>
<dbReference type="EMBL" id="FOKV01000001">
    <property type="protein sequence ID" value="SFB76380.1"/>
    <property type="molecule type" value="Genomic_DNA"/>
</dbReference>
<dbReference type="AlphaFoldDB" id="A0A1I1DUK3"/>
<protein>
    <submittedName>
        <fullName evidence="2">Putative auto-transporter adhesin, head GIN domain</fullName>
    </submittedName>
</protein>
<evidence type="ECO:0000313" key="3">
    <source>
        <dbReference type="Proteomes" id="UP000199438"/>
    </source>
</evidence>
<dbReference type="Pfam" id="PF10988">
    <property type="entry name" value="DUF2807"/>
    <property type="match status" value="1"/>
</dbReference>
<dbReference type="InterPro" id="IPR021255">
    <property type="entry name" value="DUF2807"/>
</dbReference>
<organism evidence="2 3">
    <name type="scientific">Zunongwangia mangrovi</name>
    <dbReference type="NCBI Taxonomy" id="1334022"/>
    <lineage>
        <taxon>Bacteria</taxon>
        <taxon>Pseudomonadati</taxon>
        <taxon>Bacteroidota</taxon>
        <taxon>Flavobacteriia</taxon>
        <taxon>Flavobacteriales</taxon>
        <taxon>Flavobacteriaceae</taxon>
        <taxon>Zunongwangia</taxon>
    </lineage>
</organism>
<reference evidence="3" key="1">
    <citation type="submission" date="2016-10" db="EMBL/GenBank/DDBJ databases">
        <authorList>
            <person name="Varghese N."/>
            <person name="Submissions S."/>
        </authorList>
    </citation>
    <scope>NUCLEOTIDE SEQUENCE [LARGE SCALE GENOMIC DNA]</scope>
    <source>
        <strain evidence="3">DSM 24499</strain>
    </source>
</reference>
<dbReference type="Proteomes" id="UP000199438">
    <property type="component" value="Unassembled WGS sequence"/>
</dbReference>
<name>A0A1I1DUK3_9FLAO</name>
<dbReference type="RefSeq" id="WP_092539807.1">
    <property type="nucleotide sequence ID" value="NZ_FOKV01000001.1"/>
</dbReference>
<dbReference type="Gene3D" id="2.160.20.120">
    <property type="match status" value="1"/>
</dbReference>
<keyword evidence="3" id="KW-1185">Reference proteome</keyword>
<sequence>MKKIMIIAFMVLGLNLSAQETKHDLADFQKIFVYDGLPVKLVRGNENKAVVTGESREDVEFDIENATLKIKLGIDNIFDDDDDTQVLLYYKSIDEVRAKQNASIIIADKINAEFFTLEAQEGGDITGEFEVDNLIALIRSGGKLTPSGKVNHQEVNINTGGKYYAKNLQSEYLNVDIKAGGVADVTVSGKVTAKVKAGGTVNVYGDPEEIDKSTLFGGKVLRKN</sequence>
<gene>
    <name evidence="2" type="ORF">SAMN04487907_101508</name>
</gene>
<proteinExistence type="predicted"/>
<accession>A0A1I1DUK3</accession>
<feature type="domain" description="Putative auto-transporter adhesin head GIN" evidence="1">
    <location>
        <begin position="27"/>
        <end position="207"/>
    </location>
</feature>
<evidence type="ECO:0000313" key="2">
    <source>
        <dbReference type="EMBL" id="SFB76380.1"/>
    </source>
</evidence>
<evidence type="ECO:0000259" key="1">
    <source>
        <dbReference type="Pfam" id="PF10988"/>
    </source>
</evidence>